<dbReference type="InterPro" id="IPR032675">
    <property type="entry name" value="LRR_dom_sf"/>
</dbReference>
<dbReference type="SUPFAM" id="SSF52540">
    <property type="entry name" value="P-loop containing nucleoside triphosphate hydrolases"/>
    <property type="match status" value="1"/>
</dbReference>
<feature type="domain" description="Disease resistance protein winged helix" evidence="7">
    <location>
        <begin position="75"/>
        <end position="151"/>
    </location>
</feature>
<keyword evidence="9" id="KW-1185">Reference proteome</keyword>
<dbReference type="SUPFAM" id="SSF52058">
    <property type="entry name" value="L domain-like"/>
    <property type="match status" value="1"/>
</dbReference>
<evidence type="ECO:0000259" key="7">
    <source>
        <dbReference type="Pfam" id="PF23559"/>
    </source>
</evidence>
<evidence type="ECO:0000256" key="2">
    <source>
        <dbReference type="ARBA" id="ARBA00022614"/>
    </source>
</evidence>
<proteinExistence type="inferred from homology"/>
<reference evidence="8 9" key="1">
    <citation type="submission" date="2024-01" db="EMBL/GenBank/DDBJ databases">
        <title>The complete chloroplast genome sequence of Lithospermum erythrorhizon: insights into the phylogenetic relationship among Boraginaceae species and the maternal lineages of purple gromwells.</title>
        <authorList>
            <person name="Okada T."/>
            <person name="Watanabe K."/>
        </authorList>
    </citation>
    <scope>NUCLEOTIDE SEQUENCE [LARGE SCALE GENOMIC DNA]</scope>
</reference>
<evidence type="ECO:0000313" key="8">
    <source>
        <dbReference type="EMBL" id="GAA0174945.1"/>
    </source>
</evidence>
<dbReference type="GO" id="GO:0098542">
    <property type="term" value="P:defense response to other organism"/>
    <property type="evidence" value="ECO:0007669"/>
    <property type="project" value="TreeGrafter"/>
</dbReference>
<name>A0AAV3RGI9_LITER</name>
<keyword evidence="5" id="KW-0611">Plant defense</keyword>
<keyword evidence="2" id="KW-0433">Leucine-rich repeat</keyword>
<keyword evidence="4" id="KW-0547">Nucleotide-binding</keyword>
<comment type="similarity">
    <text evidence="1">Belongs to the disease resistance NB-LRR family.</text>
</comment>
<comment type="caution">
    <text evidence="8">The sequence shown here is derived from an EMBL/GenBank/DDBJ whole genome shotgun (WGS) entry which is preliminary data.</text>
</comment>
<keyword evidence="3" id="KW-0677">Repeat</keyword>
<dbReference type="FunFam" id="1.10.10.10:FF:000322">
    <property type="entry name" value="Probable disease resistance protein At1g63360"/>
    <property type="match status" value="1"/>
</dbReference>
<keyword evidence="6" id="KW-0067">ATP-binding</keyword>
<evidence type="ECO:0000256" key="1">
    <source>
        <dbReference type="ARBA" id="ARBA00008894"/>
    </source>
</evidence>
<dbReference type="InterPro" id="IPR027417">
    <property type="entry name" value="P-loop_NTPase"/>
</dbReference>
<dbReference type="Proteomes" id="UP001454036">
    <property type="component" value="Unassembled WGS sequence"/>
</dbReference>
<dbReference type="Gene3D" id="1.10.10.10">
    <property type="entry name" value="Winged helix-like DNA-binding domain superfamily/Winged helix DNA-binding domain"/>
    <property type="match status" value="1"/>
</dbReference>
<evidence type="ECO:0000313" key="9">
    <source>
        <dbReference type="Proteomes" id="UP001454036"/>
    </source>
</evidence>
<dbReference type="Pfam" id="PF23559">
    <property type="entry name" value="WHD_DRP"/>
    <property type="match status" value="1"/>
</dbReference>
<dbReference type="PANTHER" id="PTHR23155:SF1185">
    <property type="entry name" value="DISEASE RESISTANCE RPP8-LIKE PROTEIN 3-RELATED"/>
    <property type="match status" value="1"/>
</dbReference>
<dbReference type="GO" id="GO:0005524">
    <property type="term" value="F:ATP binding"/>
    <property type="evidence" value="ECO:0007669"/>
    <property type="project" value="UniProtKB-KW"/>
</dbReference>
<dbReference type="InterPro" id="IPR044974">
    <property type="entry name" value="Disease_R_plants"/>
</dbReference>
<evidence type="ECO:0000256" key="6">
    <source>
        <dbReference type="ARBA" id="ARBA00022840"/>
    </source>
</evidence>
<dbReference type="EMBL" id="BAABME010027029">
    <property type="protein sequence ID" value="GAA0174945.1"/>
    <property type="molecule type" value="Genomic_DNA"/>
</dbReference>
<dbReference type="GO" id="GO:0043531">
    <property type="term" value="F:ADP binding"/>
    <property type="evidence" value="ECO:0007669"/>
    <property type="project" value="InterPro"/>
</dbReference>
<organism evidence="8 9">
    <name type="scientific">Lithospermum erythrorhizon</name>
    <name type="common">Purple gromwell</name>
    <name type="synonym">Lithospermum officinale var. erythrorhizon</name>
    <dbReference type="NCBI Taxonomy" id="34254"/>
    <lineage>
        <taxon>Eukaryota</taxon>
        <taxon>Viridiplantae</taxon>
        <taxon>Streptophyta</taxon>
        <taxon>Embryophyta</taxon>
        <taxon>Tracheophyta</taxon>
        <taxon>Spermatophyta</taxon>
        <taxon>Magnoliopsida</taxon>
        <taxon>eudicotyledons</taxon>
        <taxon>Gunneridae</taxon>
        <taxon>Pentapetalae</taxon>
        <taxon>asterids</taxon>
        <taxon>lamiids</taxon>
        <taxon>Boraginales</taxon>
        <taxon>Boraginaceae</taxon>
        <taxon>Boraginoideae</taxon>
        <taxon>Lithospermeae</taxon>
        <taxon>Lithospermum</taxon>
    </lineage>
</organism>
<dbReference type="AlphaFoldDB" id="A0AAV3RGI9"/>
<dbReference type="InterPro" id="IPR042197">
    <property type="entry name" value="Apaf_helical"/>
</dbReference>
<dbReference type="Gene3D" id="1.10.8.430">
    <property type="entry name" value="Helical domain of apoptotic protease-activating factors"/>
    <property type="match status" value="1"/>
</dbReference>
<dbReference type="PANTHER" id="PTHR23155">
    <property type="entry name" value="DISEASE RESISTANCE PROTEIN RP"/>
    <property type="match status" value="1"/>
</dbReference>
<evidence type="ECO:0000256" key="5">
    <source>
        <dbReference type="ARBA" id="ARBA00022821"/>
    </source>
</evidence>
<gene>
    <name evidence="8" type="ORF">LIER_41824</name>
</gene>
<dbReference type="InterPro" id="IPR058922">
    <property type="entry name" value="WHD_DRP"/>
</dbReference>
<dbReference type="Gene3D" id="3.80.10.10">
    <property type="entry name" value="Ribonuclease Inhibitor"/>
    <property type="match status" value="1"/>
</dbReference>
<evidence type="ECO:0000256" key="4">
    <source>
        <dbReference type="ARBA" id="ARBA00022741"/>
    </source>
</evidence>
<dbReference type="InterPro" id="IPR036388">
    <property type="entry name" value="WH-like_DNA-bd_sf"/>
</dbReference>
<protein>
    <submittedName>
        <fullName evidence="8">Antimicrobial response protein</fullName>
    </submittedName>
</protein>
<evidence type="ECO:0000256" key="3">
    <source>
        <dbReference type="ARBA" id="ARBA00022737"/>
    </source>
</evidence>
<sequence>MAVQCGGLPLAIIMLGGILTNKTRLSDWEEVNQNLILNLRRGRGDEQYGVVYEVLALSYNDLPYHLKHCFLHMGIFPEDYRIPARKLIQLWAAEGFIPLGSHHPGEGEDTMMDVGECYLGELAKRYMVQVQVDDSTRRFKSCRLHDLMRDVCLSKGKEENFLKILPHEGKHDMRMLQPSASRNSSGARAVRRLSVIVSEDLESYFPPSEETTQRVRTALFFCSSKKNLQSTLFLMCTKFRLLRIMDLENSELGKKVPKVIGNLVVLRFMSFKNCEVEKLSSSVDTALRVQQSDLEEVVTKYLNGDSNRLIDTALRVKYNFNTERDLALLGQLVGCRHLRQLDLIESIRELPHFRHFSSSLTSLTLRNSSLMEDPMATLEKFPTLSTLALRVNAFAGKKMRCSPHGFPQLRTLHLEGLLKLKKCKIEEEALPRLLYLEIEGCEKLQMVPDGLRNVTSMKELVIANMPESFSRRLKVFNEREGEDLHKIQHIPSIIFRETRNDVKKLSARQKTGTWLHNIYFMIS</sequence>
<accession>A0AAV3RGI9</accession>